<reference evidence="5 6" key="1">
    <citation type="submission" date="2023-12" db="EMBL/GenBank/DDBJ databases">
        <title>Genome sequencing and assembly of bacterial species from a model synthetic community.</title>
        <authorList>
            <person name="Hogle S.L."/>
        </authorList>
    </citation>
    <scope>NUCLEOTIDE SEQUENCE [LARGE SCALE GENOMIC DNA]</scope>
    <source>
        <strain evidence="5 6">HAMBI 2494</strain>
    </source>
</reference>
<feature type="domain" description="Bacterial phospholipase C C-terminal" evidence="4">
    <location>
        <begin position="609"/>
        <end position="689"/>
    </location>
</feature>
<evidence type="ECO:0000256" key="2">
    <source>
        <dbReference type="ARBA" id="ARBA00012018"/>
    </source>
</evidence>
<dbReference type="InterPro" id="IPR007312">
    <property type="entry name" value="Phosphoesterase"/>
</dbReference>
<evidence type="ECO:0000313" key="5">
    <source>
        <dbReference type="EMBL" id="WQD79364.1"/>
    </source>
</evidence>
<evidence type="ECO:0000313" key="6">
    <source>
        <dbReference type="Proteomes" id="UP001325479"/>
    </source>
</evidence>
<dbReference type="InterPro" id="IPR017767">
    <property type="entry name" value="PC-PLC"/>
</dbReference>
<protein>
    <recommendedName>
        <fullName evidence="2">phospholipase C</fullName>
        <ecNumber evidence="2">3.1.4.3</ecNumber>
    </recommendedName>
</protein>
<dbReference type="InterPro" id="IPR006311">
    <property type="entry name" value="TAT_signal"/>
</dbReference>
<accession>A0ABZ0WPN5</accession>
<dbReference type="InterPro" id="IPR017850">
    <property type="entry name" value="Alkaline_phosphatase_core_sf"/>
</dbReference>
<dbReference type="Pfam" id="PF04185">
    <property type="entry name" value="Phosphoesterase"/>
    <property type="match status" value="1"/>
</dbReference>
<dbReference type="Pfam" id="PF05506">
    <property type="entry name" value="PLipase_C_C"/>
    <property type="match status" value="2"/>
</dbReference>
<name>A0ABZ0WPN5_9BURK</name>
<proteinExistence type="inferred from homology"/>
<dbReference type="Proteomes" id="UP001325479">
    <property type="component" value="Chromosome"/>
</dbReference>
<dbReference type="PANTHER" id="PTHR31956:SF1">
    <property type="entry name" value="NON-SPECIFIC PHOSPHOLIPASE C1"/>
    <property type="match status" value="1"/>
</dbReference>
<dbReference type="EC" id="3.1.4.3" evidence="2"/>
<dbReference type="EMBL" id="CP139965">
    <property type="protein sequence ID" value="WQD79364.1"/>
    <property type="molecule type" value="Genomic_DNA"/>
</dbReference>
<dbReference type="CDD" id="cd16014">
    <property type="entry name" value="PLC"/>
    <property type="match status" value="1"/>
</dbReference>
<keyword evidence="3" id="KW-0378">Hydrolase</keyword>
<evidence type="ECO:0000256" key="1">
    <source>
        <dbReference type="ARBA" id="ARBA00009717"/>
    </source>
</evidence>
<feature type="domain" description="Bacterial phospholipase C C-terminal" evidence="4">
    <location>
        <begin position="505"/>
        <end position="593"/>
    </location>
</feature>
<sequence length="705" mass="77600">MTSKNRRDFLRLAAGSAGAAAMLGALPQTIRDALAIPAHNATGTIEDVGHIVILMQENRSFDHYFGTMRGVRGFGDPRPVTLQNGKSVWYQPNGVGGYLLPFHPDAPNLGMQFVQDLPHGWTDTHGAFNNGRYDGWVPHKGTTTMAYLTRDDIPFHYQLADAFTICDAYHCSLMGPTDPNRYYMWTGWVGNDGAGGGPVISNAEAGYGWSTYPEVLEQAGVSWKIYQDIGTGLTAAGSWGWTQNPYIGNYGDNSLLYFHQYQNAQPGSPLYEKARTGTNVSAGGTLFDVLQQDVSNGTLPQVTWIVAPEAYTEHPNWPANYGAWYVEQVLKVLTSNPEVWSRTALFITYDENDGFFDHMVPPYAPSSSANGASTVSTANEIYAGDSNNPAGPYGLGVRVPMTVVSPWSRGGWLCSQVFDHTSLIRFIERRFGRQYNIPESNITPWRRAVCGDLTTAFNFANPNGSWPQLPDTTGYAPPDRLRHPDYVPLPPLVQSLPRQERGLRPARALPYELFVHGHAEGESGRFRLEFFNRGEVGAAFYVTSQSRTDGPWTYTVEAGKKLSTAWTPLSSTDDVYDFAVHGPNGFLREFKGNYSVSTAAGKGRHARLEVQTGYDVANGNVSLRIVNRGNTARHITVTNAYGTGYPRVFTVKPGDHVEDYWDLRGSHGWYDLSVVDNGDSAFLQRFAGHVETGRPSVSDPGIATV</sequence>
<keyword evidence="6" id="KW-1185">Reference proteome</keyword>
<dbReference type="NCBIfam" id="TIGR03396">
    <property type="entry name" value="PC_PLC"/>
    <property type="match status" value="1"/>
</dbReference>
<evidence type="ECO:0000259" key="4">
    <source>
        <dbReference type="Pfam" id="PF05506"/>
    </source>
</evidence>
<dbReference type="PROSITE" id="PS51318">
    <property type="entry name" value="TAT"/>
    <property type="match status" value="1"/>
</dbReference>
<gene>
    <name evidence="5" type="ORF">U0042_06585</name>
</gene>
<organism evidence="5 6">
    <name type="scientific">Paraburkholderia kururiensis</name>
    <dbReference type="NCBI Taxonomy" id="984307"/>
    <lineage>
        <taxon>Bacteria</taxon>
        <taxon>Pseudomonadati</taxon>
        <taxon>Pseudomonadota</taxon>
        <taxon>Betaproteobacteria</taxon>
        <taxon>Burkholderiales</taxon>
        <taxon>Burkholderiaceae</taxon>
        <taxon>Paraburkholderia</taxon>
    </lineage>
</organism>
<dbReference type="InterPro" id="IPR008475">
    <property type="entry name" value="PLipase_C_C"/>
</dbReference>
<comment type="similarity">
    <text evidence="1">Belongs to the bacterial phospholipase C family.</text>
</comment>
<evidence type="ECO:0000256" key="3">
    <source>
        <dbReference type="ARBA" id="ARBA00022801"/>
    </source>
</evidence>
<dbReference type="RefSeq" id="WP_114811841.1">
    <property type="nucleotide sequence ID" value="NZ_CP139965.1"/>
</dbReference>
<dbReference type="PANTHER" id="PTHR31956">
    <property type="entry name" value="NON-SPECIFIC PHOSPHOLIPASE C4-RELATED"/>
    <property type="match status" value="1"/>
</dbReference>
<dbReference type="Gene3D" id="3.40.720.10">
    <property type="entry name" value="Alkaline Phosphatase, subunit A"/>
    <property type="match status" value="2"/>
</dbReference>